<evidence type="ECO:0000313" key="2">
    <source>
        <dbReference type="Proteomes" id="UP000605568"/>
    </source>
</evidence>
<protein>
    <submittedName>
        <fullName evidence="1">Uncharacterized protein</fullName>
    </submittedName>
</protein>
<dbReference type="EMBL" id="BNAR01000005">
    <property type="protein sequence ID" value="GHH42542.1"/>
    <property type="molecule type" value="Genomic_DNA"/>
</dbReference>
<reference evidence="2" key="1">
    <citation type="journal article" date="2019" name="Int. J. Syst. Evol. Microbiol.">
        <title>The Global Catalogue of Microorganisms (GCM) 10K type strain sequencing project: providing services to taxonomists for standard genome sequencing and annotation.</title>
        <authorList>
            <consortium name="The Broad Institute Genomics Platform"/>
            <consortium name="The Broad Institute Genome Sequencing Center for Infectious Disease"/>
            <person name="Wu L."/>
            <person name="Ma J."/>
        </authorList>
    </citation>
    <scope>NUCLEOTIDE SEQUENCE [LARGE SCALE GENOMIC DNA]</scope>
    <source>
        <strain evidence="2">CGMCC 4.7367</strain>
    </source>
</reference>
<evidence type="ECO:0000313" key="1">
    <source>
        <dbReference type="EMBL" id="GHH42542.1"/>
    </source>
</evidence>
<gene>
    <name evidence="1" type="ORF">GCM10017774_39090</name>
</gene>
<accession>A0ABQ3MGH8</accession>
<dbReference type="RefSeq" id="WP_191299925.1">
    <property type="nucleotide sequence ID" value="NZ_BNAR01000005.1"/>
</dbReference>
<name>A0ABQ3MGH8_9PSEU</name>
<sequence length="93" mass="9987">MTRTTQIGRPSSAAADFAQARLAADEAEAVQQRQAAQRVAEHCHDAQDCLDLLAMLGLSGLQPRAAHPMRDEPIDLTFPAALGVHRTTEGALR</sequence>
<proteinExistence type="predicted"/>
<organism evidence="1 2">
    <name type="scientific">Lentzea cavernae</name>
    <dbReference type="NCBI Taxonomy" id="2020703"/>
    <lineage>
        <taxon>Bacteria</taxon>
        <taxon>Bacillati</taxon>
        <taxon>Actinomycetota</taxon>
        <taxon>Actinomycetes</taxon>
        <taxon>Pseudonocardiales</taxon>
        <taxon>Pseudonocardiaceae</taxon>
        <taxon>Lentzea</taxon>
    </lineage>
</organism>
<comment type="caution">
    <text evidence="1">The sequence shown here is derived from an EMBL/GenBank/DDBJ whole genome shotgun (WGS) entry which is preliminary data.</text>
</comment>
<dbReference type="Proteomes" id="UP000605568">
    <property type="component" value="Unassembled WGS sequence"/>
</dbReference>
<keyword evidence="2" id="KW-1185">Reference proteome</keyword>